<dbReference type="AlphaFoldDB" id="A0A8U0A5L7"/>
<evidence type="ECO:0000256" key="1">
    <source>
        <dbReference type="SAM" id="MobiDB-lite"/>
    </source>
</evidence>
<dbReference type="GeneID" id="71929103"/>
<feature type="region of interest" description="Disordered" evidence="1">
    <location>
        <begin position="1"/>
        <end position="37"/>
    </location>
</feature>
<dbReference type="Proteomes" id="UP000831768">
    <property type="component" value="Plasmid unnamed1"/>
</dbReference>
<dbReference type="KEGG" id="haad:MW046_13610"/>
<geneLocation type="plasmid" evidence="2 3">
    <name>unnamed1</name>
</geneLocation>
<reference evidence="2" key="1">
    <citation type="submission" date="2022-04" db="EMBL/GenBank/DDBJ databases">
        <title>Halocatena sp. nov., isolated from a salt lake.</title>
        <authorList>
            <person name="Cui H.-L."/>
        </authorList>
    </citation>
    <scope>NUCLEOTIDE SEQUENCE</scope>
    <source>
        <strain evidence="2">AD-1</strain>
        <plasmid evidence="2">unnamed1</plasmid>
    </source>
</reference>
<organism evidence="2 3">
    <name type="scientific">Halocatena salina</name>
    <dbReference type="NCBI Taxonomy" id="2934340"/>
    <lineage>
        <taxon>Archaea</taxon>
        <taxon>Methanobacteriati</taxon>
        <taxon>Methanobacteriota</taxon>
        <taxon>Stenosarchaea group</taxon>
        <taxon>Halobacteria</taxon>
        <taxon>Halobacteriales</taxon>
        <taxon>Natronomonadaceae</taxon>
        <taxon>Halocatena</taxon>
    </lineage>
</organism>
<dbReference type="EMBL" id="CP096020">
    <property type="protein sequence ID" value="UPM44475.1"/>
    <property type="molecule type" value="Genomic_DNA"/>
</dbReference>
<keyword evidence="3" id="KW-1185">Reference proteome</keyword>
<dbReference type="RefSeq" id="WP_247995129.1">
    <property type="nucleotide sequence ID" value="NZ_CP096020.1"/>
</dbReference>
<name>A0A8U0A5L7_9EURY</name>
<keyword evidence="2" id="KW-0614">Plasmid</keyword>
<gene>
    <name evidence="2" type="ORF">MW046_13610</name>
</gene>
<accession>A0A8U0A5L7</accession>
<feature type="compositionally biased region" description="Basic and acidic residues" evidence="1">
    <location>
        <begin position="7"/>
        <end position="19"/>
    </location>
</feature>
<proteinExistence type="predicted"/>
<protein>
    <submittedName>
        <fullName evidence="2">Uncharacterized protein</fullName>
    </submittedName>
</protein>
<sequence length="46" mass="5570">MTEDNDLEQHRERIRKIVEESDSPFDTDKTRNPERIEPICEALEQR</sequence>
<evidence type="ECO:0000313" key="2">
    <source>
        <dbReference type="EMBL" id="UPM44475.1"/>
    </source>
</evidence>
<feature type="compositionally biased region" description="Basic and acidic residues" evidence="1">
    <location>
        <begin position="26"/>
        <end position="37"/>
    </location>
</feature>
<evidence type="ECO:0000313" key="3">
    <source>
        <dbReference type="Proteomes" id="UP000831768"/>
    </source>
</evidence>